<evidence type="ECO:0000256" key="5">
    <source>
        <dbReference type="ARBA" id="ARBA00022824"/>
    </source>
</evidence>
<keyword evidence="4" id="KW-0813">Transport</keyword>
<dbReference type="RefSeq" id="XP_026521195.1">
    <property type="nucleotide sequence ID" value="XM_026665410.1"/>
</dbReference>
<evidence type="ECO:0000256" key="8">
    <source>
        <dbReference type="ARBA" id="ARBA00039735"/>
    </source>
</evidence>
<dbReference type="GeneID" id="113410730"/>
<comment type="similarity">
    <text evidence="3">Belongs to the ACBP family.</text>
</comment>
<sequence length="119" mass="13583">MAAKAKRVLSSFWRSSVFLSSLSRISDYLAIMTQAEFDKAAEEVKNLKTQPSDQELLDLYAHFKQVTVGDVNTERPGMFDLKGKAKWDAWNKLKGMSKEDAIKVYIAKVNELKEKYGMQ</sequence>
<dbReference type="Pfam" id="PF00887">
    <property type="entry name" value="ACBP"/>
    <property type="match status" value="1"/>
</dbReference>
<keyword evidence="7" id="KW-0446">Lipid-binding</keyword>
<reference evidence="11" key="1">
    <citation type="submission" date="2025-08" db="UniProtKB">
        <authorList>
            <consortium name="RefSeq"/>
        </authorList>
    </citation>
    <scope>IDENTIFICATION</scope>
</reference>
<keyword evidence="10" id="KW-1185">Reference proteome</keyword>
<evidence type="ECO:0000256" key="3">
    <source>
        <dbReference type="ARBA" id="ARBA00005567"/>
    </source>
</evidence>
<dbReference type="CDD" id="cd00435">
    <property type="entry name" value="ACBP"/>
    <property type="match status" value="1"/>
</dbReference>
<dbReference type="FunFam" id="1.20.80.10:FF:000010">
    <property type="entry name" value="Acyl-CoA-binding domain-containing protein 5"/>
    <property type="match status" value="1"/>
</dbReference>
<keyword evidence="6" id="KW-0333">Golgi apparatus</keyword>
<accession>A0A6J1TT82</accession>
<organism evidence="10 11">
    <name type="scientific">Notechis scutatus</name>
    <name type="common">mainland tiger snake</name>
    <dbReference type="NCBI Taxonomy" id="8663"/>
    <lineage>
        <taxon>Eukaryota</taxon>
        <taxon>Metazoa</taxon>
        <taxon>Chordata</taxon>
        <taxon>Craniata</taxon>
        <taxon>Vertebrata</taxon>
        <taxon>Euteleostomi</taxon>
        <taxon>Lepidosauria</taxon>
        <taxon>Squamata</taxon>
        <taxon>Bifurcata</taxon>
        <taxon>Unidentata</taxon>
        <taxon>Episquamata</taxon>
        <taxon>Toxicofera</taxon>
        <taxon>Serpentes</taxon>
        <taxon>Colubroidea</taxon>
        <taxon>Elapidae</taxon>
        <taxon>Hydrophiinae</taxon>
        <taxon>Notechis</taxon>
    </lineage>
</organism>
<evidence type="ECO:0000313" key="11">
    <source>
        <dbReference type="RefSeq" id="XP_026521195.1"/>
    </source>
</evidence>
<dbReference type="InterPro" id="IPR035984">
    <property type="entry name" value="Acyl-CoA-binding_sf"/>
</dbReference>
<comment type="subcellular location">
    <subcellularLocation>
        <location evidence="1">Endoplasmic reticulum</location>
    </subcellularLocation>
    <subcellularLocation>
        <location evidence="2">Golgi apparatus</location>
    </subcellularLocation>
</comment>
<proteinExistence type="inferred from homology"/>
<gene>
    <name evidence="11" type="primary">DBI</name>
</gene>
<evidence type="ECO:0000256" key="2">
    <source>
        <dbReference type="ARBA" id="ARBA00004555"/>
    </source>
</evidence>
<dbReference type="GO" id="GO:0006631">
    <property type="term" value="P:fatty acid metabolic process"/>
    <property type="evidence" value="ECO:0007669"/>
    <property type="project" value="TreeGrafter"/>
</dbReference>
<evidence type="ECO:0000256" key="7">
    <source>
        <dbReference type="ARBA" id="ARBA00023121"/>
    </source>
</evidence>
<dbReference type="Proteomes" id="UP000504612">
    <property type="component" value="Unplaced"/>
</dbReference>
<dbReference type="SUPFAM" id="SSF47027">
    <property type="entry name" value="Acyl-CoA binding protein"/>
    <property type="match status" value="1"/>
</dbReference>
<dbReference type="InterPro" id="IPR014352">
    <property type="entry name" value="FERM/acyl-CoA-bd_prot_sf"/>
</dbReference>
<evidence type="ECO:0000256" key="6">
    <source>
        <dbReference type="ARBA" id="ARBA00023034"/>
    </source>
</evidence>
<dbReference type="KEGG" id="nss:113410730"/>
<dbReference type="GO" id="GO:0005783">
    <property type="term" value="C:endoplasmic reticulum"/>
    <property type="evidence" value="ECO:0007669"/>
    <property type="project" value="UniProtKB-SubCell"/>
</dbReference>
<dbReference type="GO" id="GO:0005794">
    <property type="term" value="C:Golgi apparatus"/>
    <property type="evidence" value="ECO:0007669"/>
    <property type="project" value="UniProtKB-SubCell"/>
</dbReference>
<dbReference type="PROSITE" id="PS51228">
    <property type="entry name" value="ACB_2"/>
    <property type="match status" value="1"/>
</dbReference>
<dbReference type="Gene3D" id="1.20.80.10">
    <property type="match status" value="1"/>
</dbReference>
<dbReference type="CTD" id="1622"/>
<dbReference type="InterPro" id="IPR000582">
    <property type="entry name" value="Acyl-CoA-binding_protein"/>
</dbReference>
<evidence type="ECO:0000259" key="9">
    <source>
        <dbReference type="PROSITE" id="PS51228"/>
    </source>
</evidence>
<evidence type="ECO:0000256" key="1">
    <source>
        <dbReference type="ARBA" id="ARBA00004240"/>
    </source>
</evidence>
<feature type="domain" description="ACB" evidence="9">
    <location>
        <begin position="33"/>
        <end position="118"/>
    </location>
</feature>
<evidence type="ECO:0000313" key="10">
    <source>
        <dbReference type="Proteomes" id="UP000504612"/>
    </source>
</evidence>
<dbReference type="GO" id="GO:0000062">
    <property type="term" value="F:fatty-acyl-CoA binding"/>
    <property type="evidence" value="ECO:0007669"/>
    <property type="project" value="InterPro"/>
</dbReference>
<dbReference type="PROSITE" id="PS00880">
    <property type="entry name" value="ACB_1"/>
    <property type="match status" value="1"/>
</dbReference>
<dbReference type="PANTHER" id="PTHR23310:SF54">
    <property type="entry name" value="ACYL-COA-BINDING PROTEIN"/>
    <property type="match status" value="1"/>
</dbReference>
<dbReference type="InterPro" id="IPR022408">
    <property type="entry name" value="Acyl-CoA-binding_prot_CS"/>
</dbReference>
<dbReference type="PRINTS" id="PR00689">
    <property type="entry name" value="ACOABINDINGP"/>
</dbReference>
<dbReference type="AlphaFoldDB" id="A0A6J1TT82"/>
<name>A0A6J1TT82_9SAUR</name>
<dbReference type="PANTHER" id="PTHR23310">
    <property type="entry name" value="ACYL-COA-BINDING PROTEIN, ACBP"/>
    <property type="match status" value="1"/>
</dbReference>
<evidence type="ECO:0000256" key="4">
    <source>
        <dbReference type="ARBA" id="ARBA00022448"/>
    </source>
</evidence>
<keyword evidence="5" id="KW-0256">Endoplasmic reticulum</keyword>
<protein>
    <recommendedName>
        <fullName evidence="8">Acyl-CoA-binding protein</fullName>
    </recommendedName>
</protein>